<dbReference type="AlphaFoldDB" id="A0A2A5CHT5"/>
<accession>A0A2A5CHT5</accession>
<evidence type="ECO:0000313" key="2">
    <source>
        <dbReference type="Proteomes" id="UP000228987"/>
    </source>
</evidence>
<gene>
    <name evidence="1" type="ORF">COA71_00255</name>
</gene>
<name>A0A2A5CHT5_9GAMM</name>
<dbReference type="EMBL" id="NVWI01000001">
    <property type="protein sequence ID" value="PCJ43342.1"/>
    <property type="molecule type" value="Genomic_DNA"/>
</dbReference>
<comment type="caution">
    <text evidence="1">The sequence shown here is derived from an EMBL/GenBank/DDBJ whole genome shotgun (WGS) entry which is preliminary data.</text>
</comment>
<dbReference type="PROSITE" id="PS51257">
    <property type="entry name" value="PROKAR_LIPOPROTEIN"/>
    <property type="match status" value="1"/>
</dbReference>
<protein>
    <recommendedName>
        <fullName evidence="3">TIGR03751 family conjugal transfer lipoprotein</fullName>
    </recommendedName>
</protein>
<organism evidence="1 2">
    <name type="scientific">SAR86 cluster bacterium</name>
    <dbReference type="NCBI Taxonomy" id="2030880"/>
    <lineage>
        <taxon>Bacteria</taxon>
        <taxon>Pseudomonadati</taxon>
        <taxon>Pseudomonadota</taxon>
        <taxon>Gammaproteobacteria</taxon>
        <taxon>SAR86 cluster</taxon>
    </lineage>
</organism>
<evidence type="ECO:0000313" key="1">
    <source>
        <dbReference type="EMBL" id="PCJ43342.1"/>
    </source>
</evidence>
<evidence type="ECO:0008006" key="3">
    <source>
        <dbReference type="Google" id="ProtNLM"/>
    </source>
</evidence>
<sequence length="118" mass="13438">MRKSIQILLICLISPLILGGCVSSKDNVFGTDMPTMVEIHNEKFNQVTTDELDFPVREVDDDLPPLEPDFQWLPNPVMTMYVTRHLTQAGQPVPGYTTIFRLYTTEHLAMPGEMNGWE</sequence>
<dbReference type="Proteomes" id="UP000228987">
    <property type="component" value="Unassembled WGS sequence"/>
</dbReference>
<proteinExistence type="predicted"/>
<reference evidence="2" key="1">
    <citation type="submission" date="2017-08" db="EMBL/GenBank/DDBJ databases">
        <title>A dynamic microbial community with high functional redundancy inhabits the cold, oxic subseafloor aquifer.</title>
        <authorList>
            <person name="Tully B.J."/>
            <person name="Wheat C.G."/>
            <person name="Glazer B.T."/>
            <person name="Huber J.A."/>
        </authorList>
    </citation>
    <scope>NUCLEOTIDE SEQUENCE [LARGE SCALE GENOMIC DNA]</scope>
</reference>